<organism evidence="1 2">
    <name type="scientific">Stutzerimonas kunmingensis</name>
    <dbReference type="NCBI Taxonomy" id="1211807"/>
    <lineage>
        <taxon>Bacteria</taxon>
        <taxon>Pseudomonadati</taxon>
        <taxon>Pseudomonadota</taxon>
        <taxon>Gammaproteobacteria</taxon>
        <taxon>Pseudomonadales</taxon>
        <taxon>Pseudomonadaceae</taxon>
        <taxon>Stutzerimonas</taxon>
    </lineage>
</organism>
<protein>
    <submittedName>
        <fullName evidence="1">Uncharacterized protein</fullName>
    </submittedName>
</protein>
<proteinExistence type="predicted"/>
<dbReference type="Proteomes" id="UP001138989">
    <property type="component" value="Unassembled WGS sequence"/>
</dbReference>
<reference evidence="1" key="1">
    <citation type="submission" date="2021-08" db="EMBL/GenBank/DDBJ databases">
        <title>Isolation and characterization of neutrophilic mixotrophic iron-oxidizing bacteria from deep-sea hydrothermal vents.</title>
        <authorList>
            <person name="He Y."/>
        </authorList>
    </citation>
    <scope>NUCLEOTIDE SEQUENCE</scope>
    <source>
        <strain evidence="1">IOP_13</strain>
    </source>
</reference>
<evidence type="ECO:0000313" key="2">
    <source>
        <dbReference type="Proteomes" id="UP001138989"/>
    </source>
</evidence>
<keyword evidence="2" id="KW-1185">Reference proteome</keyword>
<gene>
    <name evidence="1" type="ORF">K7H17_12290</name>
</gene>
<evidence type="ECO:0000313" key="1">
    <source>
        <dbReference type="EMBL" id="MCD1608647.1"/>
    </source>
</evidence>
<dbReference type="RefSeq" id="WP_230697724.1">
    <property type="nucleotide sequence ID" value="NZ_JAINWF010000006.1"/>
</dbReference>
<accession>A0A9X1SPA7</accession>
<dbReference type="AlphaFoldDB" id="A0A9X1SPA7"/>
<dbReference type="EMBL" id="JAINWF010000006">
    <property type="protein sequence ID" value="MCD1608647.1"/>
    <property type="molecule type" value="Genomic_DNA"/>
</dbReference>
<name>A0A9X1SPA7_9GAMM</name>
<sequence>MEKSFYHEAMDKLMDESGKTLSVKDVAIRKIQTIMGIHVIFGFEEGGLRSDFYLGKDLWISNDFLYAKNHRYKGSIRIESLLPKATDEYIYGLAAALTIAFVSEKP</sequence>
<comment type="caution">
    <text evidence="1">The sequence shown here is derived from an EMBL/GenBank/DDBJ whole genome shotgun (WGS) entry which is preliminary data.</text>
</comment>